<name>A0A0S7XQ10_UNCSA</name>
<evidence type="ECO:0000256" key="1">
    <source>
        <dbReference type="SAM" id="Phobius"/>
    </source>
</evidence>
<reference evidence="2 3" key="1">
    <citation type="journal article" date="2015" name="Microbiome">
        <title>Genomic resolution of linkages in carbon, nitrogen, and sulfur cycling among widespread estuary sediment bacteria.</title>
        <authorList>
            <person name="Baker B.J."/>
            <person name="Lazar C.S."/>
            <person name="Teske A.P."/>
            <person name="Dick G.J."/>
        </authorList>
    </citation>
    <scope>NUCLEOTIDE SEQUENCE [LARGE SCALE GENOMIC DNA]</scope>
    <source>
        <strain evidence="2">DG_54_3</strain>
    </source>
</reference>
<sequence>DSRRTGYIGYHGSQAFMLWVLFFIIFFMARFFIDLVWNMEFIPGLEIIEQVLVLLMGTYAIFCGFRSFRGKSFRIPR</sequence>
<feature type="non-terminal residue" evidence="2">
    <location>
        <position position="1"/>
    </location>
</feature>
<evidence type="ECO:0000313" key="3">
    <source>
        <dbReference type="Proteomes" id="UP000051861"/>
    </source>
</evidence>
<gene>
    <name evidence="2" type="ORF">AMJ44_12510</name>
</gene>
<dbReference type="Proteomes" id="UP000051861">
    <property type="component" value="Unassembled WGS sequence"/>
</dbReference>
<comment type="caution">
    <text evidence="2">The sequence shown here is derived from an EMBL/GenBank/DDBJ whole genome shotgun (WGS) entry which is preliminary data.</text>
</comment>
<evidence type="ECO:0000313" key="2">
    <source>
        <dbReference type="EMBL" id="KPJ64593.1"/>
    </source>
</evidence>
<dbReference type="EMBL" id="LIZX01000173">
    <property type="protein sequence ID" value="KPJ64593.1"/>
    <property type="molecule type" value="Genomic_DNA"/>
</dbReference>
<feature type="transmembrane region" description="Helical" evidence="1">
    <location>
        <begin position="12"/>
        <end position="33"/>
    </location>
</feature>
<protein>
    <submittedName>
        <fullName evidence="2">Uncharacterized protein</fullName>
    </submittedName>
</protein>
<feature type="transmembrane region" description="Helical" evidence="1">
    <location>
        <begin position="45"/>
        <end position="68"/>
    </location>
</feature>
<proteinExistence type="predicted"/>
<dbReference type="AlphaFoldDB" id="A0A0S7XQ10"/>
<keyword evidence="1" id="KW-1133">Transmembrane helix</keyword>
<keyword evidence="1" id="KW-0812">Transmembrane</keyword>
<keyword evidence="1" id="KW-0472">Membrane</keyword>
<accession>A0A0S7XQ10</accession>
<organism evidence="2 3">
    <name type="scientific">candidate division WOR-1 bacterium DG_54_3</name>
    <dbReference type="NCBI Taxonomy" id="1703775"/>
    <lineage>
        <taxon>Bacteria</taxon>
        <taxon>Bacillati</taxon>
        <taxon>Saganbacteria</taxon>
    </lineage>
</organism>